<dbReference type="Proteomes" id="UP000037084">
    <property type="component" value="Unassembled WGS sequence"/>
</dbReference>
<reference evidence="2" key="1">
    <citation type="submission" date="2015-07" db="EMBL/GenBank/DDBJ databases">
        <authorList>
            <consortium name="Consortium for Microbial Forensics and Genomics (microFORGE)"/>
            <person name="Knight B.M."/>
            <person name="Roberts D.P."/>
            <person name="Lin D."/>
            <person name="Hari K."/>
            <person name="Fletcher J."/>
            <person name="Melcher U."/>
            <person name="Blagden T."/>
            <person name="Winegar R.A."/>
        </authorList>
    </citation>
    <scope>NUCLEOTIDE SEQUENCE [LARGE SCALE GENOMIC DNA]</scope>
    <source>
        <strain evidence="2">NRRL B-1447</strain>
    </source>
</reference>
<evidence type="ECO:0000313" key="1">
    <source>
        <dbReference type="EMBL" id="KOG54811.1"/>
    </source>
</evidence>
<sequence length="148" mass="14980">MADPGTESICVLGTRLQKLGESPDGTGRVGHLGAGGGQPIQEIAVSGLEVLWPGREHPGEPARGDMAVVGVRAALVDVLVQKVEAAGEAEGLDLFEEVLDGDARVFGPASAQVIAVGIDEAGAIFRDAEHPLGPVGPGIAFDGVQGQL</sequence>
<protein>
    <submittedName>
        <fullName evidence="1">Uncharacterized protein</fullName>
    </submittedName>
</protein>
<accession>A0A0L8MWL5</accession>
<name>A0A0L8MWL5_STRVG</name>
<dbReference type="AlphaFoldDB" id="A0A0L8MWL5"/>
<proteinExistence type="predicted"/>
<dbReference type="EMBL" id="LGUV01000124">
    <property type="protein sequence ID" value="KOG54811.1"/>
    <property type="molecule type" value="Genomic_DNA"/>
</dbReference>
<evidence type="ECO:0000313" key="2">
    <source>
        <dbReference type="Proteomes" id="UP000037084"/>
    </source>
</evidence>
<comment type="caution">
    <text evidence="1">The sequence shown here is derived from an EMBL/GenBank/DDBJ whole genome shotgun (WGS) entry which is preliminary data.</text>
</comment>
<organism evidence="1 2">
    <name type="scientific">Streptomyces virginiae</name>
    <name type="common">Streptomyces cinnamonensis</name>
    <dbReference type="NCBI Taxonomy" id="1961"/>
    <lineage>
        <taxon>Bacteria</taxon>
        <taxon>Bacillati</taxon>
        <taxon>Actinomycetota</taxon>
        <taxon>Actinomycetes</taxon>
        <taxon>Kitasatosporales</taxon>
        <taxon>Streptomycetaceae</taxon>
        <taxon>Streptomyces</taxon>
    </lineage>
</organism>
<gene>
    <name evidence="1" type="ORF">ADK75_13210</name>
</gene>